<dbReference type="Pfam" id="PF07690">
    <property type="entry name" value="MFS_1"/>
    <property type="match status" value="1"/>
</dbReference>
<dbReference type="GeneID" id="38112110"/>
<accession>A0A3D8SUJ8</accession>
<dbReference type="AlphaFoldDB" id="A0A3D8SUJ8"/>
<dbReference type="Proteomes" id="UP000256690">
    <property type="component" value="Unassembled WGS sequence"/>
</dbReference>
<dbReference type="SUPFAM" id="SSF103473">
    <property type="entry name" value="MFS general substrate transporter"/>
    <property type="match status" value="1"/>
</dbReference>
<dbReference type="PANTHER" id="PTHR23502">
    <property type="entry name" value="MAJOR FACILITATOR SUPERFAMILY"/>
    <property type="match status" value="1"/>
</dbReference>
<evidence type="ECO:0000313" key="5">
    <source>
        <dbReference type="EMBL" id="RDW89965.1"/>
    </source>
</evidence>
<comment type="subcellular location">
    <subcellularLocation>
        <location evidence="1">Membrane</location>
        <topology evidence="1">Multi-pass membrane protein</topology>
    </subcellularLocation>
</comment>
<dbReference type="EMBL" id="PVWQ01000002">
    <property type="protein sequence ID" value="RDW89965.1"/>
    <property type="molecule type" value="Genomic_DNA"/>
</dbReference>
<proteinExistence type="predicted"/>
<dbReference type="InterPro" id="IPR036259">
    <property type="entry name" value="MFS_trans_sf"/>
</dbReference>
<dbReference type="InterPro" id="IPR011701">
    <property type="entry name" value="MFS"/>
</dbReference>
<organism evidence="5 6">
    <name type="scientific">Aspergillus mulundensis</name>
    <dbReference type="NCBI Taxonomy" id="1810919"/>
    <lineage>
        <taxon>Eukaryota</taxon>
        <taxon>Fungi</taxon>
        <taxon>Dikarya</taxon>
        <taxon>Ascomycota</taxon>
        <taxon>Pezizomycotina</taxon>
        <taxon>Eurotiomycetes</taxon>
        <taxon>Eurotiomycetidae</taxon>
        <taxon>Eurotiales</taxon>
        <taxon>Aspergillaceae</taxon>
        <taxon>Aspergillus</taxon>
        <taxon>Aspergillus subgen. Nidulantes</taxon>
    </lineage>
</organism>
<evidence type="ECO:0008006" key="7">
    <source>
        <dbReference type="Google" id="ProtNLM"/>
    </source>
</evidence>
<dbReference type="RefSeq" id="XP_026606919.1">
    <property type="nucleotide sequence ID" value="XM_026743756.1"/>
</dbReference>
<dbReference type="GO" id="GO:0005886">
    <property type="term" value="C:plasma membrane"/>
    <property type="evidence" value="ECO:0007669"/>
    <property type="project" value="TreeGrafter"/>
</dbReference>
<keyword evidence="4" id="KW-0472">Membrane</keyword>
<sequence length="175" mass="19403">MYKPQFEHVEAGIPGVPSDMFSTGGEEGLSREHQNYLLNRHGTLQLNPIPLMDDNDPYNWPAWKVSRTRYQLVSWTVLTPRSTSENHQPRPSCLPCSDGNVHHGGYTVCLVGIADDLGVGVHRASYLTSLIIAVLGAAPLIWKPLADRYGRRPVFLLSLICSLVGNIRLSSGLWL</sequence>
<dbReference type="GO" id="GO:0022857">
    <property type="term" value="F:transmembrane transporter activity"/>
    <property type="evidence" value="ECO:0007669"/>
    <property type="project" value="InterPro"/>
</dbReference>
<dbReference type="STRING" id="1810919.A0A3D8SUJ8"/>
<evidence type="ECO:0000256" key="2">
    <source>
        <dbReference type="ARBA" id="ARBA00022692"/>
    </source>
</evidence>
<gene>
    <name evidence="5" type="ORF">DSM5745_01740</name>
</gene>
<dbReference type="Gene3D" id="1.20.1720.10">
    <property type="entry name" value="Multidrug resistance protein D"/>
    <property type="match status" value="1"/>
</dbReference>
<comment type="caution">
    <text evidence="5">The sequence shown here is derived from an EMBL/GenBank/DDBJ whole genome shotgun (WGS) entry which is preliminary data.</text>
</comment>
<protein>
    <recommendedName>
        <fullName evidence="7">Major facilitator superfamily (MFS) profile domain-containing protein</fullName>
    </recommendedName>
</protein>
<reference evidence="5 6" key="1">
    <citation type="journal article" date="2018" name="IMA Fungus">
        <title>IMA Genome-F 9: Draft genome sequence of Annulohypoxylon stygium, Aspergillus mulundensis, Berkeleyomyces basicola (syn. Thielaviopsis basicola), Ceratocystis smalleyi, two Cercospora beticola strains, Coleophoma cylindrospora, Fusarium fracticaudum, Phialophora cf. hyalina, and Morchella septimelata.</title>
        <authorList>
            <person name="Wingfield B.D."/>
            <person name="Bills G.F."/>
            <person name="Dong Y."/>
            <person name="Huang W."/>
            <person name="Nel W.J."/>
            <person name="Swalarsk-Parry B.S."/>
            <person name="Vaghefi N."/>
            <person name="Wilken P.M."/>
            <person name="An Z."/>
            <person name="de Beer Z.W."/>
            <person name="De Vos L."/>
            <person name="Chen L."/>
            <person name="Duong T.A."/>
            <person name="Gao Y."/>
            <person name="Hammerbacher A."/>
            <person name="Kikkert J.R."/>
            <person name="Li Y."/>
            <person name="Li H."/>
            <person name="Li K."/>
            <person name="Li Q."/>
            <person name="Liu X."/>
            <person name="Ma X."/>
            <person name="Naidoo K."/>
            <person name="Pethybridge S.J."/>
            <person name="Sun J."/>
            <person name="Steenkamp E.T."/>
            <person name="van der Nest M.A."/>
            <person name="van Wyk S."/>
            <person name="Wingfield M.J."/>
            <person name="Xiong C."/>
            <person name="Yue Q."/>
            <person name="Zhang X."/>
        </authorList>
    </citation>
    <scope>NUCLEOTIDE SEQUENCE [LARGE SCALE GENOMIC DNA]</scope>
    <source>
        <strain evidence="5 6">DSM 5745</strain>
    </source>
</reference>
<evidence type="ECO:0000256" key="3">
    <source>
        <dbReference type="ARBA" id="ARBA00022989"/>
    </source>
</evidence>
<keyword evidence="2" id="KW-0812">Transmembrane</keyword>
<name>A0A3D8SUJ8_9EURO</name>
<evidence type="ECO:0000256" key="1">
    <source>
        <dbReference type="ARBA" id="ARBA00004141"/>
    </source>
</evidence>
<evidence type="ECO:0000256" key="4">
    <source>
        <dbReference type="ARBA" id="ARBA00023136"/>
    </source>
</evidence>
<evidence type="ECO:0000313" key="6">
    <source>
        <dbReference type="Proteomes" id="UP000256690"/>
    </source>
</evidence>
<keyword evidence="6" id="KW-1185">Reference proteome</keyword>
<dbReference type="OrthoDB" id="2585655at2759"/>
<dbReference type="PANTHER" id="PTHR23502:SF177">
    <property type="entry name" value="MAJOR FACILITATOR SUPERFAMILY (MFS) PROFILE DOMAIN-CONTAINING PROTEIN"/>
    <property type="match status" value="1"/>
</dbReference>
<keyword evidence="3" id="KW-1133">Transmembrane helix</keyword>